<keyword evidence="3" id="KW-1185">Reference proteome</keyword>
<evidence type="ECO:0000313" key="2">
    <source>
        <dbReference type="EMBL" id="KAK7248307.1"/>
    </source>
</evidence>
<comment type="caution">
    <text evidence="2">The sequence shown here is derived from an EMBL/GenBank/DDBJ whole genome shotgun (WGS) entry which is preliminary data.</text>
</comment>
<name>A0ABR1G4Q3_AURAN</name>
<gene>
    <name evidence="2" type="ORF">SO694_00221015</name>
</gene>
<feature type="chain" id="PRO_5046105422" evidence="1">
    <location>
        <begin position="19"/>
        <end position="96"/>
    </location>
</feature>
<protein>
    <submittedName>
        <fullName evidence="2">Integral membrane protein TerC</fullName>
    </submittedName>
</protein>
<sequence length="96" mass="9711">MRSFQFLVAAAIASSAAARQIKPQALQLARGKQPLAAGRSGALAPFEDASASLRGGGSAVDAKAAAEMRGAVIRTVALPASAVRAPPNQRPLSCSR</sequence>
<dbReference type="Proteomes" id="UP001363151">
    <property type="component" value="Unassembled WGS sequence"/>
</dbReference>
<organism evidence="2 3">
    <name type="scientific">Aureococcus anophagefferens</name>
    <name type="common">Harmful bloom alga</name>
    <dbReference type="NCBI Taxonomy" id="44056"/>
    <lineage>
        <taxon>Eukaryota</taxon>
        <taxon>Sar</taxon>
        <taxon>Stramenopiles</taxon>
        <taxon>Ochrophyta</taxon>
        <taxon>Pelagophyceae</taxon>
        <taxon>Pelagomonadales</taxon>
        <taxon>Pelagomonadaceae</taxon>
        <taxon>Aureococcus</taxon>
    </lineage>
</organism>
<proteinExistence type="predicted"/>
<evidence type="ECO:0000256" key="1">
    <source>
        <dbReference type="SAM" id="SignalP"/>
    </source>
</evidence>
<keyword evidence="1" id="KW-0732">Signal</keyword>
<reference evidence="2 3" key="1">
    <citation type="submission" date="2024-03" db="EMBL/GenBank/DDBJ databases">
        <title>Aureococcus anophagefferens CCMP1851 and Kratosvirus quantuckense: Draft genome of a second virus-susceptible host strain in the model system.</title>
        <authorList>
            <person name="Chase E."/>
            <person name="Truchon A.R."/>
            <person name="Schepens W."/>
            <person name="Wilhelm S.W."/>
        </authorList>
    </citation>
    <scope>NUCLEOTIDE SEQUENCE [LARGE SCALE GENOMIC DNA]</scope>
    <source>
        <strain evidence="2 3">CCMP1851</strain>
    </source>
</reference>
<evidence type="ECO:0000313" key="3">
    <source>
        <dbReference type="Proteomes" id="UP001363151"/>
    </source>
</evidence>
<dbReference type="EMBL" id="JBBJCI010000108">
    <property type="protein sequence ID" value="KAK7248307.1"/>
    <property type="molecule type" value="Genomic_DNA"/>
</dbReference>
<accession>A0ABR1G4Q3</accession>
<feature type="signal peptide" evidence="1">
    <location>
        <begin position="1"/>
        <end position="18"/>
    </location>
</feature>